<sequence>MEIYERNSNESARDYAYNIIKENIVNLTLKPGETISDIKISELLGISRTPIREAINKLKDESNIIDVYPQRGMRVSLIDTKIVNETKFLRLALEKEIIKVVCKVAKEDDILKLKQIYSMQVFCYENEIFKDASKLDSNLHGLLYKIADMEKLHKMIKPAFIHYDRVRNLEMSKEHLKNTIEDHRRLIEAIENKNIDEAVEIMDSHLGRWEVNEKKLRAKYPEYFME</sequence>
<dbReference type="SUPFAM" id="SSF46785">
    <property type="entry name" value="Winged helix' DNA-binding domain"/>
    <property type="match status" value="1"/>
</dbReference>
<gene>
    <name evidence="6" type="ORF">J2S72_001688</name>
</gene>
<organism evidence="6 7">
    <name type="scientific">Peptoniphilus koenoeneniae</name>
    <dbReference type="NCBI Taxonomy" id="507751"/>
    <lineage>
        <taxon>Bacteria</taxon>
        <taxon>Bacillati</taxon>
        <taxon>Bacillota</taxon>
        <taxon>Tissierellia</taxon>
        <taxon>Tissierellales</taxon>
        <taxon>Peptoniphilaceae</taxon>
        <taxon>Peptoniphilus</taxon>
    </lineage>
</organism>
<evidence type="ECO:0000256" key="3">
    <source>
        <dbReference type="ARBA" id="ARBA00023163"/>
    </source>
</evidence>
<accession>A0ABU0AWM5</accession>
<dbReference type="RefSeq" id="WP_023055293.1">
    <property type="nucleotide sequence ID" value="NZ_JAUSTN010000011.1"/>
</dbReference>
<evidence type="ECO:0000256" key="2">
    <source>
        <dbReference type="ARBA" id="ARBA00023125"/>
    </source>
</evidence>
<dbReference type="PANTHER" id="PTHR43537">
    <property type="entry name" value="TRANSCRIPTIONAL REGULATOR, GNTR FAMILY"/>
    <property type="match status" value="1"/>
</dbReference>
<dbReference type="InterPro" id="IPR008920">
    <property type="entry name" value="TF_FadR/GntR_C"/>
</dbReference>
<keyword evidence="2 6" id="KW-0238">DNA-binding</keyword>
<dbReference type="Pfam" id="PF00392">
    <property type="entry name" value="GntR"/>
    <property type="match status" value="1"/>
</dbReference>
<keyword evidence="4" id="KW-0175">Coiled coil</keyword>
<keyword evidence="3" id="KW-0804">Transcription</keyword>
<dbReference type="Gene3D" id="1.20.120.530">
    <property type="entry name" value="GntR ligand-binding domain-like"/>
    <property type="match status" value="1"/>
</dbReference>
<dbReference type="InterPro" id="IPR036390">
    <property type="entry name" value="WH_DNA-bd_sf"/>
</dbReference>
<evidence type="ECO:0000259" key="5">
    <source>
        <dbReference type="PROSITE" id="PS50949"/>
    </source>
</evidence>
<keyword evidence="7" id="KW-1185">Reference proteome</keyword>
<evidence type="ECO:0000256" key="1">
    <source>
        <dbReference type="ARBA" id="ARBA00023015"/>
    </source>
</evidence>
<protein>
    <submittedName>
        <fullName evidence="6">DNA-binding GntR family transcriptional regulator</fullName>
    </submittedName>
</protein>
<dbReference type="GO" id="GO:0003677">
    <property type="term" value="F:DNA binding"/>
    <property type="evidence" value="ECO:0007669"/>
    <property type="project" value="UniProtKB-KW"/>
</dbReference>
<dbReference type="PANTHER" id="PTHR43537:SF45">
    <property type="entry name" value="GNTR FAMILY REGULATORY PROTEIN"/>
    <property type="match status" value="1"/>
</dbReference>
<dbReference type="EMBL" id="JAUSTN010000011">
    <property type="protein sequence ID" value="MDQ0275652.1"/>
    <property type="molecule type" value="Genomic_DNA"/>
</dbReference>
<dbReference type="SUPFAM" id="SSF48008">
    <property type="entry name" value="GntR ligand-binding domain-like"/>
    <property type="match status" value="1"/>
</dbReference>
<reference evidence="6 7" key="1">
    <citation type="submission" date="2023-07" db="EMBL/GenBank/DDBJ databases">
        <title>Genomic Encyclopedia of Type Strains, Phase IV (KMG-IV): sequencing the most valuable type-strain genomes for metagenomic binning, comparative biology and taxonomic classification.</title>
        <authorList>
            <person name="Goeker M."/>
        </authorList>
    </citation>
    <scope>NUCLEOTIDE SEQUENCE [LARGE SCALE GENOMIC DNA]</scope>
    <source>
        <strain evidence="6 7">DSM 22616</strain>
    </source>
</reference>
<feature type="coiled-coil region" evidence="4">
    <location>
        <begin position="166"/>
        <end position="193"/>
    </location>
</feature>
<dbReference type="Pfam" id="PF07729">
    <property type="entry name" value="FCD"/>
    <property type="match status" value="1"/>
</dbReference>
<comment type="caution">
    <text evidence="6">The sequence shown here is derived from an EMBL/GenBank/DDBJ whole genome shotgun (WGS) entry which is preliminary data.</text>
</comment>
<dbReference type="Proteomes" id="UP001236559">
    <property type="component" value="Unassembled WGS sequence"/>
</dbReference>
<name>A0ABU0AWM5_9FIRM</name>
<dbReference type="InterPro" id="IPR000524">
    <property type="entry name" value="Tscrpt_reg_HTH_GntR"/>
</dbReference>
<dbReference type="SMART" id="SM00895">
    <property type="entry name" value="FCD"/>
    <property type="match status" value="1"/>
</dbReference>
<evidence type="ECO:0000313" key="6">
    <source>
        <dbReference type="EMBL" id="MDQ0275652.1"/>
    </source>
</evidence>
<evidence type="ECO:0000256" key="4">
    <source>
        <dbReference type="SAM" id="Coils"/>
    </source>
</evidence>
<dbReference type="InterPro" id="IPR036388">
    <property type="entry name" value="WH-like_DNA-bd_sf"/>
</dbReference>
<proteinExistence type="predicted"/>
<dbReference type="InterPro" id="IPR011711">
    <property type="entry name" value="GntR_C"/>
</dbReference>
<keyword evidence="1" id="KW-0805">Transcription regulation</keyword>
<dbReference type="PROSITE" id="PS50949">
    <property type="entry name" value="HTH_GNTR"/>
    <property type="match status" value="1"/>
</dbReference>
<feature type="domain" description="HTH gntR-type" evidence="5">
    <location>
        <begin position="10"/>
        <end position="78"/>
    </location>
</feature>
<dbReference type="Gene3D" id="1.10.10.10">
    <property type="entry name" value="Winged helix-like DNA-binding domain superfamily/Winged helix DNA-binding domain"/>
    <property type="match status" value="1"/>
</dbReference>
<dbReference type="SMART" id="SM00345">
    <property type="entry name" value="HTH_GNTR"/>
    <property type="match status" value="1"/>
</dbReference>
<evidence type="ECO:0000313" key="7">
    <source>
        <dbReference type="Proteomes" id="UP001236559"/>
    </source>
</evidence>